<protein>
    <recommendedName>
        <fullName evidence="3">DUF1805 domain-containing protein</fullName>
    </recommendedName>
</protein>
<dbReference type="InterPro" id="IPR036493">
    <property type="entry name" value="YunC_sf"/>
</dbReference>
<dbReference type="RefSeq" id="WP_067560493.1">
    <property type="nucleotide sequence ID" value="NZ_LSUQ01000001.1"/>
</dbReference>
<keyword evidence="2" id="KW-1185">Reference proteome</keyword>
<dbReference type="SUPFAM" id="SSF102891">
    <property type="entry name" value="Hypothetical protein Ta1206"/>
    <property type="match status" value="1"/>
</dbReference>
<organism evidence="1 2">
    <name type="scientific">Ferroacidibacillus organovorans</name>
    <dbReference type="NCBI Taxonomy" id="1765683"/>
    <lineage>
        <taxon>Bacteria</taxon>
        <taxon>Bacillati</taxon>
        <taxon>Bacillota</taxon>
        <taxon>Bacilli</taxon>
        <taxon>Bacillales</taxon>
        <taxon>Alicyclobacillaceae</taxon>
        <taxon>Ferroacidibacillus</taxon>
    </lineage>
</organism>
<dbReference type="InterPro" id="IPR014931">
    <property type="entry name" value="DUF1805"/>
</dbReference>
<dbReference type="Pfam" id="PF08827">
    <property type="entry name" value="DUF1805"/>
    <property type="match status" value="1"/>
</dbReference>
<dbReference type="Gene3D" id="3.30.1980.10">
    <property type="entry name" value="Hypothetical protein YunC"/>
    <property type="match status" value="1"/>
</dbReference>
<dbReference type="OrthoDB" id="2641826at2"/>
<proteinExistence type="predicted"/>
<evidence type="ECO:0000313" key="2">
    <source>
        <dbReference type="Proteomes" id="UP000190229"/>
    </source>
</evidence>
<dbReference type="AlphaFoldDB" id="A0A1V4EX86"/>
<accession>A0A1V4EX86</accession>
<reference evidence="1 2" key="1">
    <citation type="submission" date="2017-02" db="EMBL/GenBank/DDBJ databases">
        <title>Draft genome of Acidibacillus ferrooxidans Huett2.</title>
        <authorList>
            <person name="Schopf S."/>
        </authorList>
    </citation>
    <scope>NUCLEOTIDE SEQUENCE [LARGE SCALE GENOMIC DNA]</scope>
    <source>
        <strain evidence="1 2">Huett2</strain>
    </source>
</reference>
<comment type="caution">
    <text evidence="1">The sequence shown here is derived from an EMBL/GenBank/DDBJ whole genome shotgun (WGS) entry which is preliminary data.</text>
</comment>
<dbReference type="EMBL" id="MWPS01000002">
    <property type="protein sequence ID" value="OPG17546.1"/>
    <property type="molecule type" value="Genomic_DNA"/>
</dbReference>
<sequence length="118" mass="12564">MVTISPITLSGTTFIAVTVDLPKTRLVTIQNEVGYIMCGALDVELLNTKLNDRKILAGRAVGVRTVEDLLSAPLEAVTDHARTIGVTPGMKGEDALLTFAAHHAKTRCDTQSTSSRAT</sequence>
<gene>
    <name evidence="1" type="ORF">B2M26_00865</name>
</gene>
<dbReference type="Proteomes" id="UP000190229">
    <property type="component" value="Unassembled WGS sequence"/>
</dbReference>
<name>A0A1V4EX86_9BACL</name>
<evidence type="ECO:0000313" key="1">
    <source>
        <dbReference type="EMBL" id="OPG17546.1"/>
    </source>
</evidence>
<evidence type="ECO:0008006" key="3">
    <source>
        <dbReference type="Google" id="ProtNLM"/>
    </source>
</evidence>